<dbReference type="PANTHER" id="PTHR44240">
    <property type="entry name" value="DNAJ DOMAIN (PROKARYOTIC HEAT SHOCK PROTEIN)-RELATED"/>
    <property type="match status" value="1"/>
</dbReference>
<dbReference type="SMART" id="SM00271">
    <property type="entry name" value="DnaJ"/>
    <property type="match status" value="1"/>
</dbReference>
<dbReference type="InterPro" id="IPR018253">
    <property type="entry name" value="DnaJ_domain_CS"/>
</dbReference>
<dbReference type="InterPro" id="IPR036869">
    <property type="entry name" value="J_dom_sf"/>
</dbReference>
<dbReference type="CDD" id="cd06257">
    <property type="entry name" value="DnaJ"/>
    <property type="match status" value="1"/>
</dbReference>
<dbReference type="PANTHER" id="PTHR44240:SF10">
    <property type="entry name" value="J DOMAIN-CONTAINING PROTEIN"/>
    <property type="match status" value="1"/>
</dbReference>
<keyword evidence="4" id="KW-1185">Reference proteome</keyword>
<dbReference type="PROSITE" id="PS00636">
    <property type="entry name" value="DNAJ_1"/>
    <property type="match status" value="1"/>
</dbReference>
<dbReference type="Pfam" id="PF00226">
    <property type="entry name" value="DnaJ"/>
    <property type="match status" value="1"/>
</dbReference>
<dbReference type="PRINTS" id="PR00625">
    <property type="entry name" value="JDOMAIN"/>
</dbReference>
<reference evidence="3 4" key="1">
    <citation type="submission" date="2024-01" db="EMBL/GenBank/DDBJ databases">
        <title>Genome assemblies of Stephania.</title>
        <authorList>
            <person name="Yang L."/>
        </authorList>
    </citation>
    <scope>NUCLEOTIDE SEQUENCE [LARGE SCALE GENOMIC DNA]</scope>
    <source>
        <strain evidence="3">QJT</strain>
        <tissue evidence="3">Leaf</tissue>
    </source>
</reference>
<dbReference type="InterPro" id="IPR052276">
    <property type="entry name" value="Diphthamide-biosynth_chaperone"/>
</dbReference>
<feature type="compositionally biased region" description="Low complexity" evidence="1">
    <location>
        <begin position="10"/>
        <end position="20"/>
    </location>
</feature>
<dbReference type="EMBL" id="JBBNAE010000004">
    <property type="protein sequence ID" value="KAK9129486.1"/>
    <property type="molecule type" value="Genomic_DNA"/>
</dbReference>
<dbReference type="AlphaFoldDB" id="A0AAP0J8M5"/>
<dbReference type="Proteomes" id="UP001417504">
    <property type="component" value="Unassembled WGS sequence"/>
</dbReference>
<sequence>MVSVLPFTNPSSSPSKPSSKLAVHGPPTIAAHIRFRSVRVSARGDSNYSICCSRMSSAYDVLGIPIGASLDEIKIAYRRLARVCHPDVVSMSLKDRSADEFIKIHAAYSTLSDPEKRADYDRKLFVSRQSSNSSFSSFASWSTASAVAGVSRYGRRTWETDQCW</sequence>
<name>A0AAP0J8M5_9MAGN</name>
<dbReference type="PROSITE" id="PS50076">
    <property type="entry name" value="DNAJ_2"/>
    <property type="match status" value="1"/>
</dbReference>
<organism evidence="3 4">
    <name type="scientific">Stephania japonica</name>
    <dbReference type="NCBI Taxonomy" id="461633"/>
    <lineage>
        <taxon>Eukaryota</taxon>
        <taxon>Viridiplantae</taxon>
        <taxon>Streptophyta</taxon>
        <taxon>Embryophyta</taxon>
        <taxon>Tracheophyta</taxon>
        <taxon>Spermatophyta</taxon>
        <taxon>Magnoliopsida</taxon>
        <taxon>Ranunculales</taxon>
        <taxon>Menispermaceae</taxon>
        <taxon>Menispermoideae</taxon>
        <taxon>Cissampelideae</taxon>
        <taxon>Stephania</taxon>
    </lineage>
</organism>
<gene>
    <name evidence="3" type="ORF">Sjap_009973</name>
</gene>
<evidence type="ECO:0000313" key="4">
    <source>
        <dbReference type="Proteomes" id="UP001417504"/>
    </source>
</evidence>
<proteinExistence type="predicted"/>
<dbReference type="InterPro" id="IPR001623">
    <property type="entry name" value="DnaJ_domain"/>
</dbReference>
<feature type="domain" description="J" evidence="2">
    <location>
        <begin position="57"/>
        <end position="124"/>
    </location>
</feature>
<evidence type="ECO:0000313" key="3">
    <source>
        <dbReference type="EMBL" id="KAK9129486.1"/>
    </source>
</evidence>
<evidence type="ECO:0000256" key="1">
    <source>
        <dbReference type="SAM" id="MobiDB-lite"/>
    </source>
</evidence>
<comment type="caution">
    <text evidence="3">The sequence shown here is derived from an EMBL/GenBank/DDBJ whole genome shotgun (WGS) entry which is preliminary data.</text>
</comment>
<dbReference type="Gene3D" id="1.10.287.110">
    <property type="entry name" value="DnaJ domain"/>
    <property type="match status" value="1"/>
</dbReference>
<dbReference type="SUPFAM" id="SSF46565">
    <property type="entry name" value="Chaperone J-domain"/>
    <property type="match status" value="1"/>
</dbReference>
<evidence type="ECO:0000259" key="2">
    <source>
        <dbReference type="PROSITE" id="PS50076"/>
    </source>
</evidence>
<feature type="region of interest" description="Disordered" evidence="1">
    <location>
        <begin position="1"/>
        <end position="23"/>
    </location>
</feature>
<protein>
    <recommendedName>
        <fullName evidence="2">J domain-containing protein</fullName>
    </recommendedName>
</protein>
<accession>A0AAP0J8M5</accession>